<evidence type="ECO:0000313" key="6">
    <source>
        <dbReference type="EMBL" id="MFM9652210.1"/>
    </source>
</evidence>
<gene>
    <name evidence="6" type="ORF">ACKI1S_39510</name>
</gene>
<dbReference type="PROSITE" id="PS51257">
    <property type="entry name" value="PROKAR_LIPOPROTEIN"/>
    <property type="match status" value="1"/>
</dbReference>
<accession>A0ABW9IUU0</accession>
<feature type="domain" description="Low molecular weight antigen MTB12-like C-terminal" evidence="5">
    <location>
        <begin position="74"/>
        <end position="184"/>
    </location>
</feature>
<keyword evidence="1 4" id="KW-0732">Signal</keyword>
<sequence length="212" mass="21311">MSPVTRRAVCWAVGAAGALVLIGACGGGGGGDDAARTTPAPPPTGSTAASTAVSSPPPTPRSPTPTGTAPEDPAGAERDVRAAWAALFDPESSVDDRSAVVEDGPENALMIENLFADRLGSRLRATVTSVAFTTSQDATVGYTLTLTRDGGPLDPGGPGAAVRQDGTWRVALRTVCELTRHAEDAPRAPSCDAPGEPSATPKEPSATAGTRP</sequence>
<feature type="region of interest" description="Disordered" evidence="3">
    <location>
        <begin position="180"/>
        <end position="212"/>
    </location>
</feature>
<evidence type="ECO:0000256" key="3">
    <source>
        <dbReference type="SAM" id="MobiDB-lite"/>
    </source>
</evidence>
<comment type="caution">
    <text evidence="6">The sequence shown here is derived from an EMBL/GenBank/DDBJ whole genome shotgun (WGS) entry which is preliminary data.</text>
</comment>
<evidence type="ECO:0000256" key="4">
    <source>
        <dbReference type="SAM" id="SignalP"/>
    </source>
</evidence>
<dbReference type="InterPro" id="IPR058644">
    <property type="entry name" value="Mtb12-like_C"/>
</dbReference>
<comment type="similarity">
    <text evidence="2">Belongs to the MTB12 family.</text>
</comment>
<proteinExistence type="inferred from homology"/>
<organism evidence="6 7">
    <name type="scientific">Streptomyces galilaeus</name>
    <dbReference type="NCBI Taxonomy" id="33899"/>
    <lineage>
        <taxon>Bacteria</taxon>
        <taxon>Bacillati</taxon>
        <taxon>Actinomycetota</taxon>
        <taxon>Actinomycetes</taxon>
        <taxon>Kitasatosporales</taxon>
        <taxon>Streptomycetaceae</taxon>
        <taxon>Streptomyces</taxon>
    </lineage>
</organism>
<dbReference type="InterPro" id="IPR032710">
    <property type="entry name" value="NTF2-like_dom_sf"/>
</dbReference>
<evidence type="ECO:0000256" key="2">
    <source>
        <dbReference type="ARBA" id="ARBA00093774"/>
    </source>
</evidence>
<evidence type="ECO:0000256" key="1">
    <source>
        <dbReference type="ARBA" id="ARBA00022729"/>
    </source>
</evidence>
<dbReference type="Proteomes" id="UP001631993">
    <property type="component" value="Unassembled WGS sequence"/>
</dbReference>
<protein>
    <recommendedName>
        <fullName evidence="5">Low molecular weight antigen MTB12-like C-terminal domain-containing protein</fullName>
    </recommendedName>
</protein>
<evidence type="ECO:0000313" key="7">
    <source>
        <dbReference type="Proteomes" id="UP001631993"/>
    </source>
</evidence>
<feature type="region of interest" description="Disordered" evidence="3">
    <location>
        <begin position="28"/>
        <end position="76"/>
    </location>
</feature>
<keyword evidence="7" id="KW-1185">Reference proteome</keyword>
<feature type="compositionally biased region" description="Low complexity" evidence="3">
    <location>
        <begin position="45"/>
        <end position="54"/>
    </location>
</feature>
<dbReference type="EMBL" id="JBJVNE010000026">
    <property type="protein sequence ID" value="MFM9652210.1"/>
    <property type="molecule type" value="Genomic_DNA"/>
</dbReference>
<name>A0ABW9IUU0_STRGJ</name>
<dbReference type="Gene3D" id="3.10.450.50">
    <property type="match status" value="1"/>
</dbReference>
<dbReference type="RefSeq" id="WP_369277280.1">
    <property type="nucleotide sequence ID" value="NZ_JBJVMW010000009.1"/>
</dbReference>
<feature type="chain" id="PRO_5046049394" description="Low molecular weight antigen MTB12-like C-terminal domain-containing protein" evidence="4">
    <location>
        <begin position="27"/>
        <end position="212"/>
    </location>
</feature>
<dbReference type="Pfam" id="PF26580">
    <property type="entry name" value="Mtb12_C"/>
    <property type="match status" value="1"/>
</dbReference>
<reference evidence="6 7" key="1">
    <citation type="submission" date="2024-12" db="EMBL/GenBank/DDBJ databases">
        <title>Forecasting of Potato common scab and diversities of Pathogenic streptomyces spp. in china.</title>
        <authorList>
            <person name="Handique U."/>
            <person name="Wu J."/>
        </authorList>
    </citation>
    <scope>NUCLEOTIDE SEQUENCE [LARGE SCALE GENOMIC DNA]</scope>
    <source>
        <strain evidence="6 7">ZRIMU1585</strain>
    </source>
</reference>
<evidence type="ECO:0000259" key="5">
    <source>
        <dbReference type="Pfam" id="PF26580"/>
    </source>
</evidence>
<dbReference type="SUPFAM" id="SSF54427">
    <property type="entry name" value="NTF2-like"/>
    <property type="match status" value="1"/>
</dbReference>
<feature type="signal peptide" evidence="4">
    <location>
        <begin position="1"/>
        <end position="26"/>
    </location>
</feature>